<keyword evidence="3" id="KW-1185">Reference proteome</keyword>
<evidence type="ECO:0000256" key="1">
    <source>
        <dbReference type="SAM" id="Phobius"/>
    </source>
</evidence>
<reference evidence="2 3" key="1">
    <citation type="submission" date="2017-01" db="EMBL/GenBank/DDBJ databases">
        <authorList>
            <person name="Mah S.A."/>
            <person name="Swanson W.J."/>
            <person name="Moy G.W."/>
            <person name="Vacquier V.D."/>
        </authorList>
    </citation>
    <scope>NUCLEOTIDE SEQUENCE [LARGE SCALE GENOMIC DNA]</scope>
    <source>
        <strain evidence="2 3">M9</strain>
    </source>
</reference>
<dbReference type="EMBL" id="FTPK01000001">
    <property type="protein sequence ID" value="SIT66634.1"/>
    <property type="molecule type" value="Genomic_DNA"/>
</dbReference>
<gene>
    <name evidence="2" type="ORF">SAMN05216526_0653</name>
</gene>
<feature type="transmembrane region" description="Helical" evidence="1">
    <location>
        <begin position="54"/>
        <end position="81"/>
    </location>
</feature>
<keyword evidence="1" id="KW-0812">Transmembrane</keyword>
<evidence type="ECO:0000313" key="3">
    <source>
        <dbReference type="Proteomes" id="UP000223759"/>
    </source>
</evidence>
<accession>A0A1R3VPN0</accession>
<dbReference type="OrthoDB" id="9780267at2"/>
<dbReference type="InterPro" id="IPR007462">
    <property type="entry name" value="COV1-like"/>
</dbReference>
<evidence type="ECO:0000313" key="2">
    <source>
        <dbReference type="EMBL" id="SIT66634.1"/>
    </source>
</evidence>
<organism evidence="2 3">
    <name type="scientific">Ectothiorhodosinus mongolicus</name>
    <dbReference type="NCBI Taxonomy" id="233100"/>
    <lineage>
        <taxon>Bacteria</taxon>
        <taxon>Pseudomonadati</taxon>
        <taxon>Pseudomonadota</taxon>
        <taxon>Gammaproteobacteria</taxon>
        <taxon>Chromatiales</taxon>
        <taxon>Ectothiorhodospiraceae</taxon>
        <taxon>Ectothiorhodosinus</taxon>
    </lineage>
</organism>
<feature type="transmembrane region" description="Helical" evidence="1">
    <location>
        <begin position="12"/>
        <end position="34"/>
    </location>
</feature>
<proteinExistence type="predicted"/>
<dbReference type="Proteomes" id="UP000223759">
    <property type="component" value="Unassembled WGS sequence"/>
</dbReference>
<keyword evidence="1" id="KW-0472">Membrane</keyword>
<dbReference type="STRING" id="233100.SAMN05216526_0653"/>
<sequence>MSPTRLQSLRRYLIAGLLVWVPLVATVAIIKFIVDLLDKTVLLLPAGWRPESLLGFSIPGTGVVLAVIIVFITGLVVANLLGRKLVDLWEAILSRIPLVNTIYSAIKQVVETIFGDTGDAFRKVLLVEYPRKGIWTIGFQTGSRLGEVQSKTHHEVVSVFVPTTPNPTSGFIILVPREDVIEMDMTVEEGLKFVMSLGVVVPRYTDPAAPLKPPTV</sequence>
<dbReference type="AlphaFoldDB" id="A0A1R3VPN0"/>
<name>A0A1R3VPN0_9GAMM</name>
<protein>
    <submittedName>
        <fullName evidence="2">Uncharacterized membrane protein</fullName>
    </submittedName>
</protein>
<dbReference type="PANTHER" id="PTHR31876:SF26">
    <property type="entry name" value="PROTEIN LIKE COV 2"/>
    <property type="match status" value="1"/>
</dbReference>
<dbReference type="Pfam" id="PF04367">
    <property type="entry name" value="DUF502"/>
    <property type="match status" value="1"/>
</dbReference>
<dbReference type="RefSeq" id="WP_076754881.1">
    <property type="nucleotide sequence ID" value="NZ_CP023018.1"/>
</dbReference>
<keyword evidence="1" id="KW-1133">Transmembrane helix</keyword>
<dbReference type="PANTHER" id="PTHR31876">
    <property type="entry name" value="COV-LIKE PROTEIN 1"/>
    <property type="match status" value="1"/>
</dbReference>